<organism evidence="4 5">
    <name type="scientific">Streptococcus ratti</name>
    <dbReference type="NCBI Taxonomy" id="1341"/>
    <lineage>
        <taxon>Bacteria</taxon>
        <taxon>Bacillati</taxon>
        <taxon>Bacillota</taxon>
        <taxon>Bacilli</taxon>
        <taxon>Lactobacillales</taxon>
        <taxon>Streptococcaceae</taxon>
        <taxon>Streptococcus</taxon>
    </lineage>
</organism>
<evidence type="ECO:0000256" key="2">
    <source>
        <dbReference type="SAM" id="SignalP"/>
    </source>
</evidence>
<reference evidence="4 5" key="1">
    <citation type="submission" date="2020-04" db="EMBL/GenBank/DDBJ databases">
        <title>MicrobeNet Type strains.</title>
        <authorList>
            <person name="Nicholson A.C."/>
        </authorList>
    </citation>
    <scope>NUCLEOTIDE SEQUENCE [LARGE SCALE GENOMIC DNA]</scope>
    <source>
        <strain evidence="4 5">DSM 22768</strain>
    </source>
</reference>
<feature type="region of interest" description="Disordered" evidence="1">
    <location>
        <begin position="100"/>
        <end position="119"/>
    </location>
</feature>
<dbReference type="AlphaFoldDB" id="A0A7X9LEQ1"/>
<feature type="compositionally biased region" description="Basic and acidic residues" evidence="1">
    <location>
        <begin position="187"/>
        <end position="198"/>
    </location>
</feature>
<feature type="chain" id="PRO_5038473315" evidence="2">
    <location>
        <begin position="27"/>
        <end position="198"/>
    </location>
</feature>
<dbReference type="Pfam" id="PF03413">
    <property type="entry name" value="PepSY"/>
    <property type="match status" value="2"/>
</dbReference>
<feature type="domain" description="PepSY" evidence="3">
    <location>
        <begin position="42"/>
        <end position="99"/>
    </location>
</feature>
<proteinExistence type="predicted"/>
<feature type="region of interest" description="Disordered" evidence="1">
    <location>
        <begin position="178"/>
        <end position="198"/>
    </location>
</feature>
<evidence type="ECO:0000256" key="1">
    <source>
        <dbReference type="SAM" id="MobiDB-lite"/>
    </source>
</evidence>
<protein>
    <submittedName>
        <fullName evidence="4">Peptidase</fullName>
    </submittedName>
</protein>
<dbReference type="RefSeq" id="WP_193523762.1">
    <property type="nucleotide sequence ID" value="NZ_JABASA010000015.1"/>
</dbReference>
<comment type="caution">
    <text evidence="4">The sequence shown here is derived from an EMBL/GenBank/DDBJ whole genome shotgun (WGS) entry which is preliminary data.</text>
</comment>
<evidence type="ECO:0000313" key="4">
    <source>
        <dbReference type="EMBL" id="NMD49529.1"/>
    </source>
</evidence>
<keyword evidence="2" id="KW-0732">Signal</keyword>
<evidence type="ECO:0000313" key="5">
    <source>
        <dbReference type="Proteomes" id="UP000532121"/>
    </source>
</evidence>
<accession>A0A7X9LEQ1</accession>
<dbReference type="EMBL" id="JABASA010000015">
    <property type="protein sequence ID" value="NMD49529.1"/>
    <property type="molecule type" value="Genomic_DNA"/>
</dbReference>
<dbReference type="InterPro" id="IPR025711">
    <property type="entry name" value="PepSY"/>
</dbReference>
<sequence length="198" mass="21352">MLGKKAIVLGMSGLVVATGMIFSVKAAQADSDLSASDISKAKISLVKASELALKEAKSGKVVAIDIDDEGSSLRYDVTVLTDKAEKEYTINANSGEVLRSSNEKLSSTDSEEKELAKASPKISLSKLQSSLTKKYSGYKVVNVDLEYKGTKLVYDVELVSDSKEIKAVVDANTGKVTKEQTVSLNQDDDRHDEDHDED</sequence>
<gene>
    <name evidence="4" type="ORF">HHO37_07615</name>
</gene>
<dbReference type="Proteomes" id="UP000532121">
    <property type="component" value="Unassembled WGS sequence"/>
</dbReference>
<dbReference type="Gene3D" id="3.10.450.40">
    <property type="match status" value="2"/>
</dbReference>
<feature type="signal peptide" evidence="2">
    <location>
        <begin position="1"/>
        <end position="26"/>
    </location>
</feature>
<feature type="domain" description="PepSY" evidence="3">
    <location>
        <begin position="121"/>
        <end position="179"/>
    </location>
</feature>
<evidence type="ECO:0000259" key="3">
    <source>
        <dbReference type="Pfam" id="PF03413"/>
    </source>
</evidence>
<name>A0A7X9LEQ1_STRRT</name>